<proteinExistence type="predicted"/>
<dbReference type="EMBL" id="FOUT01000004">
    <property type="protein sequence ID" value="SFM97092.1"/>
    <property type="molecule type" value="Genomic_DNA"/>
</dbReference>
<keyword evidence="3" id="KW-1185">Reference proteome</keyword>
<gene>
    <name evidence="2" type="ORF">SAMN05444143_104160</name>
</gene>
<dbReference type="eggNOG" id="ENOG50330YJ">
    <property type="taxonomic scope" value="Bacteria"/>
</dbReference>
<evidence type="ECO:0000313" key="3">
    <source>
        <dbReference type="Proteomes" id="UP000182961"/>
    </source>
</evidence>
<name>A0A1I4V7B8_9FLAO</name>
<dbReference type="RefSeq" id="WP_024979858.1">
    <property type="nucleotide sequence ID" value="NZ_CBCRUM010000003.1"/>
</dbReference>
<dbReference type="InterPro" id="IPR009061">
    <property type="entry name" value="DNA-bd_dom_put_sf"/>
</dbReference>
<protein>
    <submittedName>
        <fullName evidence="2">Helix-turn-helix domain-containing protein</fullName>
    </submittedName>
</protein>
<reference evidence="3" key="1">
    <citation type="submission" date="2016-10" db="EMBL/GenBank/DDBJ databases">
        <authorList>
            <person name="Varghese N."/>
            <person name="Submissions S."/>
        </authorList>
    </citation>
    <scope>NUCLEOTIDE SEQUENCE [LARGE SCALE GENOMIC DNA]</scope>
    <source>
        <strain evidence="3">DSM 4002</strain>
    </source>
</reference>
<dbReference type="SUPFAM" id="SSF46955">
    <property type="entry name" value="Putative DNA-binding domain"/>
    <property type="match status" value="1"/>
</dbReference>
<evidence type="ECO:0000259" key="1">
    <source>
        <dbReference type="Pfam" id="PF12728"/>
    </source>
</evidence>
<evidence type="ECO:0000313" key="2">
    <source>
        <dbReference type="EMBL" id="SFM97092.1"/>
    </source>
</evidence>
<feature type="domain" description="Helix-turn-helix" evidence="1">
    <location>
        <begin position="42"/>
        <end position="86"/>
    </location>
</feature>
<sequence>MSATVQLISVTPEQLQQEITKGVKSHLDDFLKNFKPKEPNDYLTRQDVARMFNVDLSTVANWQKNGKLKPFGLGGRVYFLRSDIEASLIPLNG</sequence>
<dbReference type="Proteomes" id="UP000182961">
    <property type="component" value="Unassembled WGS sequence"/>
</dbReference>
<organism evidence="2 3">
    <name type="scientific">Flavobacterium succinicans</name>
    <dbReference type="NCBI Taxonomy" id="29536"/>
    <lineage>
        <taxon>Bacteria</taxon>
        <taxon>Pseudomonadati</taxon>
        <taxon>Bacteroidota</taxon>
        <taxon>Flavobacteriia</taxon>
        <taxon>Flavobacteriales</taxon>
        <taxon>Flavobacteriaceae</taxon>
        <taxon>Flavobacterium</taxon>
    </lineage>
</organism>
<dbReference type="Pfam" id="PF12728">
    <property type="entry name" value="HTH_17"/>
    <property type="match status" value="1"/>
</dbReference>
<accession>A0A1I4V7B8</accession>
<dbReference type="AlphaFoldDB" id="A0A1I4V7B8"/>
<dbReference type="InterPro" id="IPR041657">
    <property type="entry name" value="HTH_17"/>
</dbReference>